<evidence type="ECO:0000256" key="2">
    <source>
        <dbReference type="SAM" id="MobiDB-lite"/>
    </source>
</evidence>
<protein>
    <recommendedName>
        <fullName evidence="3">Nephrocystin 3-like N-terminal domain-containing protein</fullName>
    </recommendedName>
</protein>
<evidence type="ECO:0000313" key="4">
    <source>
        <dbReference type="EMBL" id="GAT50824.1"/>
    </source>
</evidence>
<evidence type="ECO:0000256" key="1">
    <source>
        <dbReference type="ARBA" id="ARBA00022737"/>
    </source>
</evidence>
<dbReference type="InterPro" id="IPR056884">
    <property type="entry name" value="NPHP3-like_N"/>
</dbReference>
<dbReference type="PANTHER" id="PTHR10039">
    <property type="entry name" value="AMELOGENIN"/>
    <property type="match status" value="1"/>
</dbReference>
<reference evidence="4" key="1">
    <citation type="submission" date="2014-09" db="EMBL/GenBank/DDBJ databases">
        <title>Genome sequence of the luminous mushroom Mycena chlorophos for searching fungal bioluminescence genes.</title>
        <authorList>
            <person name="Tanaka Y."/>
            <person name="Kasuga D."/>
            <person name="Oba Y."/>
            <person name="Hase S."/>
            <person name="Sato K."/>
            <person name="Oba Y."/>
            <person name="Sakakibara Y."/>
        </authorList>
    </citation>
    <scope>NUCLEOTIDE SEQUENCE</scope>
</reference>
<feature type="compositionally biased region" description="Gly residues" evidence="2">
    <location>
        <begin position="11"/>
        <end position="34"/>
    </location>
</feature>
<dbReference type="PANTHER" id="PTHR10039:SF15">
    <property type="entry name" value="NACHT DOMAIN-CONTAINING PROTEIN"/>
    <property type="match status" value="1"/>
</dbReference>
<feature type="domain" description="Nephrocystin 3-like N-terminal" evidence="3">
    <location>
        <begin position="89"/>
        <end position="243"/>
    </location>
</feature>
<organism evidence="4 5">
    <name type="scientific">Mycena chlorophos</name>
    <name type="common">Agaric fungus</name>
    <name type="synonym">Agaricus chlorophos</name>
    <dbReference type="NCBI Taxonomy" id="658473"/>
    <lineage>
        <taxon>Eukaryota</taxon>
        <taxon>Fungi</taxon>
        <taxon>Dikarya</taxon>
        <taxon>Basidiomycota</taxon>
        <taxon>Agaricomycotina</taxon>
        <taxon>Agaricomycetes</taxon>
        <taxon>Agaricomycetidae</taxon>
        <taxon>Agaricales</taxon>
        <taxon>Marasmiineae</taxon>
        <taxon>Mycenaceae</taxon>
        <taxon>Mycena</taxon>
    </lineage>
</organism>
<feature type="region of interest" description="Disordered" evidence="2">
    <location>
        <begin position="1"/>
        <end position="35"/>
    </location>
</feature>
<keyword evidence="5" id="KW-1185">Reference proteome</keyword>
<dbReference type="Pfam" id="PF24883">
    <property type="entry name" value="NPHP3_N"/>
    <property type="match status" value="1"/>
</dbReference>
<gene>
    <name evidence="4" type="ORF">MCHLO_08020</name>
</gene>
<sequence length="683" mass="77885">MKPHLPLTISGGTGGAGGGATGENGQGGSGGAGLGPTLNFERPENIIIQALPFAGQHSDDMEHKIRDWIAPIDFFRHQHDFHEAAQATTGNWILENPMFQEWKAESTTHKILRCHGSSGVGKTLLMSHLVHHLEKMQKSNPKIGIAYLYLNKEKEQEQALRNLLAALWRHLALHHAIEPAIQIYYQNIKKQTLPTIEEILELLSSAMKAFSNVYILIDGLDQYPASRTDFVRKILHAGSNTHLLIMCQTQTKLWSYLMAEFQPFMKHLEIIAHKDEITAFILAELDNLENIKILLAEQEDMQQLLIERIISKANGIFRHVKHLLCSLNKATTLKELNDSLNKLSINSGDSHYEQVLRDMEEQSPARFHILQQTLFWTTYAKQPLTVTQMQTVLALLQNSNQLPAGDTVMPVDIILTTCAGLVVKEEMTDILRPVDGEAIQMVLMKQQLARDIHTKMAEILLSYLKLAHKEDWAKLTDTELRQKAPLIEYCQYLFRHVSGPSEDALRDKLLEYFNNFHRYSNWHIEPWQFVPWPSNPGPSAQWLAVAGNLPQLAQWIIENQPHERTTELSVALKYGYDTMIQVLQQQTENPLQLNNQKQLVPKPSVLQKASEYYLHFRIFAQSSRHHQPGSTANIEMLPKSWINIVAEKIFRNNLLLQLFGMLRQHLIHTQASSRSIQNSHLSP</sequence>
<dbReference type="InterPro" id="IPR027417">
    <property type="entry name" value="P-loop_NTPase"/>
</dbReference>
<dbReference type="SUPFAM" id="SSF52540">
    <property type="entry name" value="P-loop containing nucleoside triphosphate hydrolases"/>
    <property type="match status" value="1"/>
</dbReference>
<dbReference type="Gene3D" id="3.40.50.300">
    <property type="entry name" value="P-loop containing nucleotide triphosphate hydrolases"/>
    <property type="match status" value="1"/>
</dbReference>
<name>A0ABQ0LI51_MYCCL</name>
<dbReference type="EMBL" id="DF846679">
    <property type="protein sequence ID" value="GAT50824.1"/>
    <property type="molecule type" value="Genomic_DNA"/>
</dbReference>
<accession>A0ABQ0LI51</accession>
<evidence type="ECO:0000259" key="3">
    <source>
        <dbReference type="Pfam" id="PF24883"/>
    </source>
</evidence>
<proteinExistence type="predicted"/>
<keyword evidence="1" id="KW-0677">Repeat</keyword>
<evidence type="ECO:0000313" key="5">
    <source>
        <dbReference type="Proteomes" id="UP000815677"/>
    </source>
</evidence>
<dbReference type="Proteomes" id="UP000815677">
    <property type="component" value="Unassembled WGS sequence"/>
</dbReference>